<dbReference type="InterPro" id="IPR009836">
    <property type="entry name" value="GRDP-like"/>
</dbReference>
<gene>
    <name evidence="1" type="ORF">B0F90DRAFT_1931578</name>
</gene>
<dbReference type="EMBL" id="WTXG01000002">
    <property type="protein sequence ID" value="KAI0306948.1"/>
    <property type="molecule type" value="Genomic_DNA"/>
</dbReference>
<name>A0AAD4MB73_9AGAM</name>
<keyword evidence="2" id="KW-1185">Reference proteome</keyword>
<evidence type="ECO:0000313" key="1">
    <source>
        <dbReference type="EMBL" id="KAI0306948.1"/>
    </source>
</evidence>
<dbReference type="Pfam" id="PF07173">
    <property type="entry name" value="GRDP-like"/>
    <property type="match status" value="1"/>
</dbReference>
<sequence>MSDTLPPPPYSESLAPTPPYSITTTRLVASSSRSRDTRELSTFHVGLHELHDPLVQIKHLKLHLCFLGTLHDLRRRIEYINNSSWSPLVSELDRDQRWLWFVNLAVERFQRWVEHISPPSRSNTLARFVRNDMPPLDVWMVLHAYLLNPQSFAEDCTRVNSLNPLARLAASLPDFFLDALDTIDDMILWKPHAASRSSWFTKTGLPFDPFECAAILLTQELLCPKCKATVSAPYITATETGYAQPKFSHTCPSCTFEITREKLAVFKLTTDLTAHLLHEPQAGSTNMQLFLPCTLRTEFGEDTPRAGGIKQEFLNLKPISQFNSRKWQQNQGAGVAMAESLDWKVSEIQKSFSSLRKPKIGAKILGAYYNQRPFSVELVGAVLRQGTFIRKMHDLGWTSPSYFEKREDAIALHHAVVRYHAFLDLMSSSQHMLVVPTLDIDLVWHSHQLSGPRYQKDCKTNVGRYVDHDDRVEQFHLSDAFDATCRPGRFRYGVPYTQCGCPLPGNTIGQRLARLVSHVGSRHYPLSRLAPPVDQPEILAASHPSDHNAVAVLGLPSNTTAKAERDSKALRRREREALRVRKGELSQEEFERNAGHATPFLIPVPLTPAAPPPATPLGQVVGVDWALGSFAGCAAVFSRTPFFR</sequence>
<organism evidence="1 2">
    <name type="scientific">Multifurca ochricompacta</name>
    <dbReference type="NCBI Taxonomy" id="376703"/>
    <lineage>
        <taxon>Eukaryota</taxon>
        <taxon>Fungi</taxon>
        <taxon>Dikarya</taxon>
        <taxon>Basidiomycota</taxon>
        <taxon>Agaricomycotina</taxon>
        <taxon>Agaricomycetes</taxon>
        <taxon>Russulales</taxon>
        <taxon>Russulaceae</taxon>
        <taxon>Multifurca</taxon>
    </lineage>
</organism>
<dbReference type="Proteomes" id="UP001203297">
    <property type="component" value="Unassembled WGS sequence"/>
</dbReference>
<evidence type="ECO:0000313" key="2">
    <source>
        <dbReference type="Proteomes" id="UP001203297"/>
    </source>
</evidence>
<proteinExistence type="predicted"/>
<dbReference type="AlphaFoldDB" id="A0AAD4MB73"/>
<protein>
    <submittedName>
        <fullName evidence="1">Uncharacterized protein</fullName>
    </submittedName>
</protein>
<comment type="caution">
    <text evidence="1">The sequence shown here is derived from an EMBL/GenBank/DDBJ whole genome shotgun (WGS) entry which is preliminary data.</text>
</comment>
<accession>A0AAD4MB73</accession>
<dbReference type="PANTHER" id="PTHR34365:SF7">
    <property type="entry name" value="GLYCINE-RICH DOMAIN-CONTAINING PROTEIN 1"/>
    <property type="match status" value="1"/>
</dbReference>
<reference evidence="1" key="1">
    <citation type="journal article" date="2022" name="New Phytol.">
        <title>Evolutionary transition to the ectomycorrhizal habit in the genomes of a hyperdiverse lineage of mushroom-forming fungi.</title>
        <authorList>
            <person name="Looney B."/>
            <person name="Miyauchi S."/>
            <person name="Morin E."/>
            <person name="Drula E."/>
            <person name="Courty P.E."/>
            <person name="Kohler A."/>
            <person name="Kuo A."/>
            <person name="LaButti K."/>
            <person name="Pangilinan J."/>
            <person name="Lipzen A."/>
            <person name="Riley R."/>
            <person name="Andreopoulos W."/>
            <person name="He G."/>
            <person name="Johnson J."/>
            <person name="Nolan M."/>
            <person name="Tritt A."/>
            <person name="Barry K.W."/>
            <person name="Grigoriev I.V."/>
            <person name="Nagy L.G."/>
            <person name="Hibbett D."/>
            <person name="Henrissat B."/>
            <person name="Matheny P.B."/>
            <person name="Labbe J."/>
            <person name="Martin F.M."/>
        </authorList>
    </citation>
    <scope>NUCLEOTIDE SEQUENCE</scope>
    <source>
        <strain evidence="1">BPL690</strain>
    </source>
</reference>
<dbReference type="PANTHER" id="PTHR34365">
    <property type="entry name" value="ENOLASE (DUF1399)"/>
    <property type="match status" value="1"/>
</dbReference>